<dbReference type="Proteomes" id="UP000703269">
    <property type="component" value="Unassembled WGS sequence"/>
</dbReference>
<proteinExistence type="predicted"/>
<keyword evidence="3" id="KW-1185">Reference proteome</keyword>
<protein>
    <recommendedName>
        <fullName evidence="4">Hydrophobin</fullName>
    </recommendedName>
</protein>
<feature type="signal peptide" evidence="1">
    <location>
        <begin position="1"/>
        <end position="19"/>
    </location>
</feature>
<sequence>MKLFAIPIFALAALHGVAASTDICCVAVQGGCGSAPHSDFVYPKVALAELPAPLSCCCMAPIDDCQRCDPIRH</sequence>
<organism evidence="2 3">
    <name type="scientific">Phanerochaete sordida</name>
    <dbReference type="NCBI Taxonomy" id="48140"/>
    <lineage>
        <taxon>Eukaryota</taxon>
        <taxon>Fungi</taxon>
        <taxon>Dikarya</taxon>
        <taxon>Basidiomycota</taxon>
        <taxon>Agaricomycotina</taxon>
        <taxon>Agaricomycetes</taxon>
        <taxon>Polyporales</taxon>
        <taxon>Phanerochaetaceae</taxon>
        <taxon>Phanerochaete</taxon>
    </lineage>
</organism>
<feature type="chain" id="PRO_5040464090" description="Hydrophobin" evidence="1">
    <location>
        <begin position="20"/>
        <end position="73"/>
    </location>
</feature>
<keyword evidence="1" id="KW-0732">Signal</keyword>
<evidence type="ECO:0000313" key="3">
    <source>
        <dbReference type="Proteomes" id="UP000703269"/>
    </source>
</evidence>
<evidence type="ECO:0008006" key="4">
    <source>
        <dbReference type="Google" id="ProtNLM"/>
    </source>
</evidence>
<evidence type="ECO:0000313" key="2">
    <source>
        <dbReference type="EMBL" id="GJE98154.1"/>
    </source>
</evidence>
<name>A0A9P3LKZ4_9APHY</name>
<accession>A0A9P3LKZ4</accession>
<dbReference type="AlphaFoldDB" id="A0A9P3LKZ4"/>
<reference evidence="2 3" key="1">
    <citation type="submission" date="2021-08" db="EMBL/GenBank/DDBJ databases">
        <title>Draft Genome Sequence of Phanerochaete sordida strain YK-624.</title>
        <authorList>
            <person name="Mori T."/>
            <person name="Dohra H."/>
            <person name="Suzuki T."/>
            <person name="Kawagishi H."/>
            <person name="Hirai H."/>
        </authorList>
    </citation>
    <scope>NUCLEOTIDE SEQUENCE [LARGE SCALE GENOMIC DNA]</scope>
    <source>
        <strain evidence="2 3">YK-624</strain>
    </source>
</reference>
<dbReference type="EMBL" id="BPQB01000083">
    <property type="protein sequence ID" value="GJE98154.1"/>
    <property type="molecule type" value="Genomic_DNA"/>
</dbReference>
<evidence type="ECO:0000256" key="1">
    <source>
        <dbReference type="SAM" id="SignalP"/>
    </source>
</evidence>
<gene>
    <name evidence="2" type="ORF">PsYK624_143760</name>
</gene>
<comment type="caution">
    <text evidence="2">The sequence shown here is derived from an EMBL/GenBank/DDBJ whole genome shotgun (WGS) entry which is preliminary data.</text>
</comment>